<feature type="region of interest" description="Disordered" evidence="1">
    <location>
        <begin position="15"/>
        <end position="43"/>
    </location>
</feature>
<gene>
    <name evidence="3" type="ORF">G3M48_000206</name>
</gene>
<name>A0AAW0RGR3_9HYPO</name>
<reference evidence="3 4" key="1">
    <citation type="submission" date="2020-02" db="EMBL/GenBank/DDBJ databases">
        <title>Comparative genomics of the hypocrealean fungal genus Beauvera.</title>
        <authorList>
            <person name="Showalter D.N."/>
            <person name="Bushley K.E."/>
            <person name="Rehner S.A."/>
        </authorList>
    </citation>
    <scope>NUCLEOTIDE SEQUENCE [LARGE SCALE GENOMIC DNA]</scope>
    <source>
        <strain evidence="3 4">ARSEF4384</strain>
    </source>
</reference>
<protein>
    <recommendedName>
        <fullName evidence="2">PD-(D/E)XK nuclease-like domain-containing protein</fullName>
    </recommendedName>
</protein>
<accession>A0AAW0RGR3</accession>
<proteinExistence type="predicted"/>
<dbReference type="AlphaFoldDB" id="A0AAW0RGR3"/>
<dbReference type="Pfam" id="PF20516">
    <property type="entry name" value="PDDEXK_12"/>
    <property type="match status" value="1"/>
</dbReference>
<feature type="domain" description="PD-(D/E)XK nuclease-like" evidence="2">
    <location>
        <begin position="157"/>
        <end position="419"/>
    </location>
</feature>
<evidence type="ECO:0000313" key="3">
    <source>
        <dbReference type="EMBL" id="KAK8141362.1"/>
    </source>
</evidence>
<evidence type="ECO:0000256" key="1">
    <source>
        <dbReference type="SAM" id="MobiDB-lite"/>
    </source>
</evidence>
<dbReference type="InterPro" id="IPR046797">
    <property type="entry name" value="PDDEXK_12"/>
</dbReference>
<evidence type="ECO:0000313" key="4">
    <source>
        <dbReference type="Proteomes" id="UP001397290"/>
    </source>
</evidence>
<comment type="caution">
    <text evidence="3">The sequence shown here is derived from an EMBL/GenBank/DDBJ whole genome shotgun (WGS) entry which is preliminary data.</text>
</comment>
<sequence>MHSVAVEDWINDVAIADAQPGTPSPSKRARTTENADDEISSFKLDTMDLEKTPIGPSHMSAVAGSSRSASSFLAALVSRPALSYDSSETSRSRSISPTKRLQKTESLLGLAVPIEFIKQRSLATAIPDDTHQLLEALSAVGAGEAVLPAVLRSHFDFQNDPQIRRHAWRDETQPTSAALAAAEYAAALHNHELLCRIVDESLASANKHRSEAGWNNLVHTPMLQHATQNMSHLEVEPIISAQILPAFRPLLASGKRVPLPLSEASTAGSSVSGRSVAPIATSVHKMVDYALVLRPSDTLKTLISHFLASEPWERQSINQTRYEPLRAQPAPIFIETKTISGTQDSANVQLGIWVAAWCERMRAVVTGGDVWSALYVVDDGTRIRVLDADCRIGNTSSILGIYQLQASMAALGRWVEETFTPWFTDLLARAVKSQA</sequence>
<dbReference type="Proteomes" id="UP001397290">
    <property type="component" value="Unassembled WGS sequence"/>
</dbReference>
<keyword evidence="4" id="KW-1185">Reference proteome</keyword>
<organism evidence="3 4">
    <name type="scientific">Beauveria asiatica</name>
    <dbReference type="NCBI Taxonomy" id="1069075"/>
    <lineage>
        <taxon>Eukaryota</taxon>
        <taxon>Fungi</taxon>
        <taxon>Dikarya</taxon>
        <taxon>Ascomycota</taxon>
        <taxon>Pezizomycotina</taxon>
        <taxon>Sordariomycetes</taxon>
        <taxon>Hypocreomycetidae</taxon>
        <taxon>Hypocreales</taxon>
        <taxon>Cordycipitaceae</taxon>
        <taxon>Beauveria</taxon>
    </lineage>
</organism>
<dbReference type="EMBL" id="JAAHCF010001024">
    <property type="protein sequence ID" value="KAK8141362.1"/>
    <property type="molecule type" value="Genomic_DNA"/>
</dbReference>
<evidence type="ECO:0000259" key="2">
    <source>
        <dbReference type="Pfam" id="PF20516"/>
    </source>
</evidence>